<reference evidence="7 8" key="1">
    <citation type="journal article" date="2014" name="BMC Genomics">
        <title>Comparative genomics of the major fungal agents of human and animal Sporotrichosis: Sporothrix schenckii and Sporothrix brasiliensis.</title>
        <authorList>
            <person name="Teixeira M.M."/>
            <person name="de Almeida L.G."/>
            <person name="Kubitschek-Barreira P."/>
            <person name="Alves F.L."/>
            <person name="Kioshima E.S."/>
            <person name="Abadio A.K."/>
            <person name="Fernandes L."/>
            <person name="Derengowski L.S."/>
            <person name="Ferreira K.S."/>
            <person name="Souza R.C."/>
            <person name="Ruiz J.C."/>
            <person name="de Andrade N.C."/>
            <person name="Paes H.C."/>
            <person name="Nicola A.M."/>
            <person name="Albuquerque P."/>
            <person name="Gerber A.L."/>
            <person name="Martins V.P."/>
            <person name="Peconick L.D."/>
            <person name="Neto A.V."/>
            <person name="Chaucanez C.B."/>
            <person name="Silva P.A."/>
            <person name="Cunha O.L."/>
            <person name="de Oliveira F.F."/>
            <person name="dos Santos T.C."/>
            <person name="Barros A.L."/>
            <person name="Soares M.A."/>
            <person name="de Oliveira L.M."/>
            <person name="Marini M.M."/>
            <person name="Villalobos-Duno H."/>
            <person name="Cunha M.M."/>
            <person name="de Hoog S."/>
            <person name="da Silveira J.F."/>
            <person name="Henrissat B."/>
            <person name="Nino-Vega G.A."/>
            <person name="Cisalpino P.S."/>
            <person name="Mora-Montes H.M."/>
            <person name="Almeida S.R."/>
            <person name="Stajich J.E."/>
            <person name="Lopes-Bezerra L.M."/>
            <person name="Vasconcelos A.T."/>
            <person name="Felipe M.S."/>
        </authorList>
    </citation>
    <scope>NUCLEOTIDE SEQUENCE [LARGE SCALE GENOMIC DNA]</scope>
    <source>
        <strain evidence="7 8">1099-18</strain>
    </source>
</reference>
<dbReference type="KEGG" id="ssck:SPSK_07316"/>
<name>A0A0F2MFW4_SPOSC</name>
<evidence type="ECO:0000256" key="1">
    <source>
        <dbReference type="ARBA" id="ARBA00004141"/>
    </source>
</evidence>
<keyword evidence="3 6" id="KW-1133">Transmembrane helix</keyword>
<evidence type="ECO:0000256" key="6">
    <source>
        <dbReference type="SAM" id="Phobius"/>
    </source>
</evidence>
<evidence type="ECO:0000256" key="5">
    <source>
        <dbReference type="SAM" id="MobiDB-lite"/>
    </source>
</evidence>
<gene>
    <name evidence="7" type="ORF">SPSK_07316</name>
</gene>
<comment type="subcellular location">
    <subcellularLocation>
        <location evidence="1">Membrane</location>
        <topology evidence="1">Multi-pass membrane protein</topology>
    </subcellularLocation>
</comment>
<dbReference type="GeneID" id="27669257"/>
<organism evidence="7 8">
    <name type="scientific">Sporothrix schenckii 1099-18</name>
    <dbReference type="NCBI Taxonomy" id="1397361"/>
    <lineage>
        <taxon>Eukaryota</taxon>
        <taxon>Fungi</taxon>
        <taxon>Dikarya</taxon>
        <taxon>Ascomycota</taxon>
        <taxon>Pezizomycotina</taxon>
        <taxon>Sordariomycetes</taxon>
        <taxon>Sordariomycetidae</taxon>
        <taxon>Ophiostomatales</taxon>
        <taxon>Ophiostomataceae</taxon>
        <taxon>Sporothrix</taxon>
    </lineage>
</organism>
<reference evidence="7 8" key="2">
    <citation type="journal article" date="2015" name="Eukaryot. Cell">
        <title>Asexual propagation of a virulent clone complex in a human and feline outbreak of sporotrichosis.</title>
        <authorList>
            <person name="Teixeira Mde M."/>
            <person name="Rodrigues A.M."/>
            <person name="Tsui C.K."/>
            <person name="de Almeida L.G."/>
            <person name="Van Diepeningen A.D."/>
            <person name="van den Ende B.G."/>
            <person name="Fernandes G.F."/>
            <person name="Kano R."/>
            <person name="Hamelin R.C."/>
            <person name="Lopes-Bezerra L.M."/>
            <person name="Vasconcelos A.T."/>
            <person name="de Hoog S."/>
            <person name="de Camargo Z.P."/>
            <person name="Felipe M.S."/>
        </authorList>
    </citation>
    <scope>NUCLEOTIDE SEQUENCE [LARGE SCALE GENOMIC DNA]</scope>
    <source>
        <strain evidence="7 8">1099-18</strain>
    </source>
</reference>
<dbReference type="GO" id="GO:0016020">
    <property type="term" value="C:membrane"/>
    <property type="evidence" value="ECO:0007669"/>
    <property type="project" value="UniProtKB-SubCell"/>
</dbReference>
<sequence length="571" mass="61068">MASTGLVESFVAAIQASLSVLLVIFYGGIAAYLGLLKSSSTKAISKVCVRLFLPALLFTKIGAELHSGSAHRYVVVLAWALVCHAVSFVLGMAGHLLLGMPDWTTVAVMFNNTTSYPLLLIGALDQTGILQVLVDASGADETTREAIERAKSYFLVFSTVSSCLTFAVGPRLMDSEHAPEPDNVTDDDDEGKDDVLDIQGPNDTNADADDEDGDEYDENNDNGRDVYDEEEGGDDGANDVVRPASSVGGYDPLSAAPPIEYAPVNETTGLLSRDEAATGDHDSLTKSSFRQSIIRFVDPFASSSRPHNSFFPSTRHRNKSPYPANASTSISSSAIHADDHNRRRVSVVPRSTWRSLGPRTRWWLLFIADFFNAPLLGALAGAVVGLTPTLHRAFFSPATDGGVFTAWLTASLDDIGGLFVPLPVVVAGVSLYTAMGQAKKTESKRPSQQSESAEVEAAGHDDGGKKLPLGAVTYILVLRFVLWPLASIAAIYLLASRTELVGDDPMLWFALMLMPTGPPAMKLITLVQVSNADEDDETSIAKLLTVSYLISPILSFAVVGSLRASLASVQH</sequence>
<feature type="region of interest" description="Disordered" evidence="5">
    <location>
        <begin position="440"/>
        <end position="460"/>
    </location>
</feature>
<feature type="transmembrane region" description="Helical" evidence="6">
    <location>
        <begin position="75"/>
        <end position="98"/>
    </location>
</feature>
<dbReference type="EMBL" id="AXCR01000004">
    <property type="protein sequence ID" value="KJR88593.1"/>
    <property type="molecule type" value="Genomic_DNA"/>
</dbReference>
<keyword evidence="4 6" id="KW-0472">Membrane</keyword>
<feature type="transmembrane region" description="Helical" evidence="6">
    <location>
        <begin position="507"/>
        <end position="527"/>
    </location>
</feature>
<feature type="compositionally biased region" description="Acidic residues" evidence="5">
    <location>
        <begin position="206"/>
        <end position="220"/>
    </location>
</feature>
<accession>A0A0F2MFW4</accession>
<protein>
    <recommendedName>
        <fullName evidence="9">Auxin efflux carrier</fullName>
    </recommendedName>
</protein>
<feature type="transmembrane region" description="Helical" evidence="6">
    <location>
        <begin position="47"/>
        <end position="63"/>
    </location>
</feature>
<evidence type="ECO:0008006" key="9">
    <source>
        <dbReference type="Google" id="ProtNLM"/>
    </source>
</evidence>
<evidence type="ECO:0000256" key="3">
    <source>
        <dbReference type="ARBA" id="ARBA00022989"/>
    </source>
</evidence>
<dbReference type="VEuPathDB" id="FungiDB:SPSK_07316"/>
<dbReference type="InterPro" id="IPR004776">
    <property type="entry name" value="Mem_transp_PIN-like"/>
</dbReference>
<evidence type="ECO:0000256" key="2">
    <source>
        <dbReference type="ARBA" id="ARBA00022692"/>
    </source>
</evidence>
<proteinExistence type="predicted"/>
<feature type="transmembrane region" description="Helical" evidence="6">
    <location>
        <begin position="415"/>
        <end position="435"/>
    </location>
</feature>
<evidence type="ECO:0000313" key="7">
    <source>
        <dbReference type="EMBL" id="KJR88593.1"/>
    </source>
</evidence>
<feature type="region of interest" description="Disordered" evidence="5">
    <location>
        <begin position="304"/>
        <end position="325"/>
    </location>
</feature>
<keyword evidence="2 6" id="KW-0812">Transmembrane</keyword>
<feature type="transmembrane region" description="Helical" evidence="6">
    <location>
        <begin position="474"/>
        <end position="495"/>
    </location>
</feature>
<dbReference type="PANTHER" id="PTHR31794">
    <property type="entry name" value="AUXIN EFFLUX TRANSPORTER FAMILY PROTEIN (EUROFUNG)"/>
    <property type="match status" value="1"/>
</dbReference>
<feature type="transmembrane region" description="Helical" evidence="6">
    <location>
        <begin position="362"/>
        <end position="386"/>
    </location>
</feature>
<dbReference type="Proteomes" id="UP000033710">
    <property type="component" value="Unassembled WGS sequence"/>
</dbReference>
<comment type="caution">
    <text evidence="7">The sequence shown here is derived from an EMBL/GenBank/DDBJ whole genome shotgun (WGS) entry which is preliminary data.</text>
</comment>
<feature type="transmembrane region" description="Helical" evidence="6">
    <location>
        <begin position="539"/>
        <end position="562"/>
    </location>
</feature>
<feature type="compositionally biased region" description="Acidic residues" evidence="5">
    <location>
        <begin position="227"/>
        <end position="237"/>
    </location>
</feature>
<evidence type="ECO:0000313" key="8">
    <source>
        <dbReference type="Proteomes" id="UP000033710"/>
    </source>
</evidence>
<feature type="transmembrane region" description="Helical" evidence="6">
    <location>
        <begin position="12"/>
        <end position="35"/>
    </location>
</feature>
<dbReference type="GO" id="GO:0055085">
    <property type="term" value="P:transmembrane transport"/>
    <property type="evidence" value="ECO:0007669"/>
    <property type="project" value="InterPro"/>
</dbReference>
<feature type="region of interest" description="Disordered" evidence="5">
    <location>
        <begin position="174"/>
        <end position="259"/>
    </location>
</feature>
<dbReference type="GO" id="GO:0005783">
    <property type="term" value="C:endoplasmic reticulum"/>
    <property type="evidence" value="ECO:0007669"/>
    <property type="project" value="TreeGrafter"/>
</dbReference>
<feature type="compositionally biased region" description="Acidic residues" evidence="5">
    <location>
        <begin position="183"/>
        <end position="192"/>
    </location>
</feature>
<dbReference type="RefSeq" id="XP_016591269.1">
    <property type="nucleotide sequence ID" value="XM_016733980.1"/>
</dbReference>
<dbReference type="OrthoDB" id="191139at2759"/>
<dbReference type="Pfam" id="PF03547">
    <property type="entry name" value="Mem_trans"/>
    <property type="match status" value="1"/>
</dbReference>
<evidence type="ECO:0000256" key="4">
    <source>
        <dbReference type="ARBA" id="ARBA00023136"/>
    </source>
</evidence>
<dbReference type="PANTHER" id="PTHR31794:SF4">
    <property type="entry name" value="AUXIN EFFLUX TRANSPORTER FAMILY PROTEIN (EUROFUNG)"/>
    <property type="match status" value="1"/>
</dbReference>
<dbReference type="AlphaFoldDB" id="A0A0F2MFW4"/>